<keyword evidence="3" id="KW-0808">Transferase</keyword>
<dbReference type="SUPFAM" id="SSF53448">
    <property type="entry name" value="Nucleotide-diphospho-sugar transferases"/>
    <property type="match status" value="1"/>
</dbReference>
<sequence length="210" mass="23761">MTESSEPLVSIVILNYNAGKLLLECVESIYQSQNNNFEVILVDNASTDKTYRECIEKFPDIKLIENEKNLGYCEGNNIGIRSSKGEFVVVLNPDTVVNSTWLSELINAYQDNGEGIYQPKILATTDHDMLLSSGQFIQLFGFGYSRGKGEKHIEQHNKIEKIGYASGTCIFTSKKILEKLNLFDPFLFAYHDDLDLCWRAAMLGINSFYT</sequence>
<feature type="domain" description="Glycosyltransferase 2-like" evidence="4">
    <location>
        <begin position="10"/>
        <end position="180"/>
    </location>
</feature>
<dbReference type="GO" id="GO:0016757">
    <property type="term" value="F:glycosyltransferase activity"/>
    <property type="evidence" value="ECO:0007669"/>
    <property type="project" value="UniProtKB-KW"/>
</dbReference>
<dbReference type="EMBL" id="UINC01042912">
    <property type="protein sequence ID" value="SVB46182.1"/>
    <property type="molecule type" value="Genomic_DNA"/>
</dbReference>
<proteinExistence type="inferred from homology"/>
<dbReference type="PANTHER" id="PTHR43179">
    <property type="entry name" value="RHAMNOSYLTRANSFERASE WBBL"/>
    <property type="match status" value="1"/>
</dbReference>
<dbReference type="Gene3D" id="3.90.550.10">
    <property type="entry name" value="Spore Coat Polysaccharide Biosynthesis Protein SpsA, Chain A"/>
    <property type="match status" value="1"/>
</dbReference>
<evidence type="ECO:0000256" key="3">
    <source>
        <dbReference type="ARBA" id="ARBA00022679"/>
    </source>
</evidence>
<dbReference type="InterPro" id="IPR001173">
    <property type="entry name" value="Glyco_trans_2-like"/>
</dbReference>
<feature type="non-terminal residue" evidence="5">
    <location>
        <position position="210"/>
    </location>
</feature>
<dbReference type="AlphaFoldDB" id="A0A382E757"/>
<evidence type="ECO:0000313" key="5">
    <source>
        <dbReference type="EMBL" id="SVB46182.1"/>
    </source>
</evidence>
<comment type="similarity">
    <text evidence="1">Belongs to the glycosyltransferase 2 family.</text>
</comment>
<evidence type="ECO:0000256" key="2">
    <source>
        <dbReference type="ARBA" id="ARBA00022676"/>
    </source>
</evidence>
<dbReference type="PANTHER" id="PTHR43179:SF12">
    <property type="entry name" value="GALACTOFURANOSYLTRANSFERASE GLFT2"/>
    <property type="match status" value="1"/>
</dbReference>
<name>A0A382E757_9ZZZZ</name>
<organism evidence="5">
    <name type="scientific">marine metagenome</name>
    <dbReference type="NCBI Taxonomy" id="408172"/>
    <lineage>
        <taxon>unclassified sequences</taxon>
        <taxon>metagenomes</taxon>
        <taxon>ecological metagenomes</taxon>
    </lineage>
</organism>
<dbReference type="CDD" id="cd04186">
    <property type="entry name" value="GT_2_like_c"/>
    <property type="match status" value="1"/>
</dbReference>
<keyword evidence="2" id="KW-0328">Glycosyltransferase</keyword>
<dbReference type="Pfam" id="PF00535">
    <property type="entry name" value="Glycos_transf_2"/>
    <property type="match status" value="1"/>
</dbReference>
<accession>A0A382E757</accession>
<evidence type="ECO:0000259" key="4">
    <source>
        <dbReference type="Pfam" id="PF00535"/>
    </source>
</evidence>
<gene>
    <name evidence="5" type="ORF">METZ01_LOCUS199036</name>
</gene>
<reference evidence="5" key="1">
    <citation type="submission" date="2018-05" db="EMBL/GenBank/DDBJ databases">
        <authorList>
            <person name="Lanie J.A."/>
            <person name="Ng W.-L."/>
            <person name="Kazmierczak K.M."/>
            <person name="Andrzejewski T.M."/>
            <person name="Davidsen T.M."/>
            <person name="Wayne K.J."/>
            <person name="Tettelin H."/>
            <person name="Glass J.I."/>
            <person name="Rusch D."/>
            <person name="Podicherti R."/>
            <person name="Tsui H.-C.T."/>
            <person name="Winkler M.E."/>
        </authorList>
    </citation>
    <scope>NUCLEOTIDE SEQUENCE</scope>
</reference>
<evidence type="ECO:0000256" key="1">
    <source>
        <dbReference type="ARBA" id="ARBA00006739"/>
    </source>
</evidence>
<protein>
    <recommendedName>
        <fullName evidence="4">Glycosyltransferase 2-like domain-containing protein</fullName>
    </recommendedName>
</protein>
<dbReference type="InterPro" id="IPR029044">
    <property type="entry name" value="Nucleotide-diphossugar_trans"/>
</dbReference>